<organism evidence="1 2">
    <name type="scientific">Solanum tuberosum</name>
    <name type="common">Potato</name>
    <dbReference type="NCBI Taxonomy" id="4113"/>
    <lineage>
        <taxon>Eukaryota</taxon>
        <taxon>Viridiplantae</taxon>
        <taxon>Streptophyta</taxon>
        <taxon>Embryophyta</taxon>
        <taxon>Tracheophyta</taxon>
        <taxon>Spermatophyta</taxon>
        <taxon>Magnoliopsida</taxon>
        <taxon>eudicotyledons</taxon>
        <taxon>Gunneridae</taxon>
        <taxon>Pentapetalae</taxon>
        <taxon>asterids</taxon>
        <taxon>lamiids</taxon>
        <taxon>Solanales</taxon>
        <taxon>Solanaceae</taxon>
        <taxon>Solanoideae</taxon>
        <taxon>Solaneae</taxon>
        <taxon>Solanum</taxon>
    </lineage>
</organism>
<evidence type="ECO:0000313" key="2">
    <source>
        <dbReference type="Proteomes" id="UP000826656"/>
    </source>
</evidence>
<reference evidence="1 2" key="1">
    <citation type="journal article" date="2021" name="bioRxiv">
        <title>Chromosome-scale and haplotype-resolved genome assembly of a tetraploid potato cultivar.</title>
        <authorList>
            <person name="Sun H."/>
            <person name="Jiao W.-B."/>
            <person name="Krause K."/>
            <person name="Campoy J.A."/>
            <person name="Goel M."/>
            <person name="Folz-Donahue K."/>
            <person name="Kukat C."/>
            <person name="Huettel B."/>
            <person name="Schneeberger K."/>
        </authorList>
    </citation>
    <scope>NUCLEOTIDE SEQUENCE [LARGE SCALE GENOMIC DNA]</scope>
    <source>
        <strain evidence="1">SolTubOtavaFocal</strain>
        <tissue evidence="1">Leaves</tissue>
    </source>
</reference>
<gene>
    <name evidence="1" type="ORF">KY290_032563</name>
</gene>
<dbReference type="Gene3D" id="2.40.70.10">
    <property type="entry name" value="Acid Proteases"/>
    <property type="match status" value="1"/>
</dbReference>
<dbReference type="Proteomes" id="UP000826656">
    <property type="component" value="Unassembled WGS sequence"/>
</dbReference>
<keyword evidence="2" id="KW-1185">Reference proteome</keyword>
<proteinExistence type="predicted"/>
<dbReference type="InterPro" id="IPR001461">
    <property type="entry name" value="Aspartic_peptidase_A1"/>
</dbReference>
<name>A0ABQ7UCH4_SOLTU</name>
<comment type="caution">
    <text evidence="1">The sequence shown here is derived from an EMBL/GenBank/DDBJ whole genome shotgun (WGS) entry which is preliminary data.</text>
</comment>
<sequence length="238" mass="27423">MSLDPSKLPDPPMPSYAFTIYHRDVFEKSKFKNYDSLLKNRLARCEDRANYIASILEDNNNVKEGANFKILEKAPKSTSVYFAHGTFISRFPQDLYTVFRYIFRSEIKDIPLVESPYKSLDTCVKADPSGRELYFPVVKLYFGDVNPKNMLLLAKERVMIHFDGYYCLAFMGWNRSHSIIGTNQLQGATITNFPPDFSYVFRDTFREEVKDIPLYDAPLGSFDTCYMVDPGVVPTFPS</sequence>
<protein>
    <submittedName>
        <fullName evidence="1">Uncharacterized protein</fullName>
    </submittedName>
</protein>
<accession>A0ABQ7UCH4</accession>
<dbReference type="PANTHER" id="PTHR13683">
    <property type="entry name" value="ASPARTYL PROTEASES"/>
    <property type="match status" value="1"/>
</dbReference>
<dbReference type="SUPFAM" id="SSF50630">
    <property type="entry name" value="Acid proteases"/>
    <property type="match status" value="1"/>
</dbReference>
<dbReference type="InterPro" id="IPR021109">
    <property type="entry name" value="Peptidase_aspartic_dom_sf"/>
</dbReference>
<dbReference type="PANTHER" id="PTHR13683:SF630">
    <property type="entry name" value="PROTEIN ASPARTIC PROTEASE IN GUARD CELL 1-LIKE"/>
    <property type="match status" value="1"/>
</dbReference>
<evidence type="ECO:0000313" key="1">
    <source>
        <dbReference type="EMBL" id="KAH0744570.1"/>
    </source>
</evidence>
<dbReference type="EMBL" id="JAIVGD010000023">
    <property type="protein sequence ID" value="KAH0744570.1"/>
    <property type="molecule type" value="Genomic_DNA"/>
</dbReference>